<sequence>METPLINSTPAAGFIGKSYNKHPHLFNQPLRLTEEELNNPILILNDFFQTYHLNETREVLWQWLTAVISSQSSISSEPLERSNHFYFYEKLEEVIEGAFVMKTNQPAAELNTTSKDSVNSIRPIHPETTAVAGEIFNKGKRLIEYVNDDPLFVIKEVFNPGKWSINYLKELVEIGLISEDDAYSDSDDRQNLVNFKDHLLLLVESLYIINLQRISDSAKKEWSLKVYTPHLLSEKQVANPTEVIVMFFEKYPMVYIMRELEDLLEAGISHTGPWKEEITCPWHVFDTYRNVLCLIKSAEQFLIKDFSTHSDSGE</sequence>
<organism evidence="1 2">
    <name type="scientific">Niastella yeongjuensis</name>
    <dbReference type="NCBI Taxonomy" id="354355"/>
    <lineage>
        <taxon>Bacteria</taxon>
        <taxon>Pseudomonadati</taxon>
        <taxon>Bacteroidota</taxon>
        <taxon>Chitinophagia</taxon>
        <taxon>Chitinophagales</taxon>
        <taxon>Chitinophagaceae</taxon>
        <taxon>Niastella</taxon>
    </lineage>
</organism>
<reference evidence="2" key="1">
    <citation type="submission" date="2016-04" db="EMBL/GenBank/DDBJ databases">
        <authorList>
            <person name="Chen L."/>
            <person name="Zhuang W."/>
            <person name="Wang G."/>
        </authorList>
    </citation>
    <scope>NUCLEOTIDE SEQUENCE [LARGE SCALE GENOMIC DNA]</scope>
    <source>
        <strain evidence="2">17621</strain>
    </source>
</reference>
<proteinExistence type="predicted"/>
<dbReference type="Proteomes" id="UP000192610">
    <property type="component" value="Unassembled WGS sequence"/>
</dbReference>
<dbReference type="AlphaFoldDB" id="A0A1V9EBZ2"/>
<dbReference type="RefSeq" id="WP_177193721.1">
    <property type="nucleotide sequence ID" value="NZ_FOCZ01000011.1"/>
</dbReference>
<gene>
    <name evidence="1" type="ORF">A4H97_33850</name>
</gene>
<dbReference type="STRING" id="354355.SAMN05660816_05072"/>
<protein>
    <submittedName>
        <fullName evidence="1">Uncharacterized protein</fullName>
    </submittedName>
</protein>
<name>A0A1V9EBZ2_9BACT</name>
<comment type="caution">
    <text evidence="1">The sequence shown here is derived from an EMBL/GenBank/DDBJ whole genome shotgun (WGS) entry which is preliminary data.</text>
</comment>
<keyword evidence="2" id="KW-1185">Reference proteome</keyword>
<evidence type="ECO:0000313" key="2">
    <source>
        <dbReference type="Proteomes" id="UP000192610"/>
    </source>
</evidence>
<evidence type="ECO:0000313" key="1">
    <source>
        <dbReference type="EMBL" id="OQP43612.1"/>
    </source>
</evidence>
<dbReference type="EMBL" id="LVXG01000041">
    <property type="protein sequence ID" value="OQP43612.1"/>
    <property type="molecule type" value="Genomic_DNA"/>
</dbReference>
<accession>A0A1V9EBZ2</accession>